<evidence type="ECO:0000313" key="3">
    <source>
        <dbReference type="Proteomes" id="UP000037267"/>
    </source>
</evidence>
<keyword evidence="1" id="KW-1133">Transmembrane helix</keyword>
<gene>
    <name evidence="2" type="ORF">CLPU_24c00020</name>
</gene>
<evidence type="ECO:0000313" key="2">
    <source>
        <dbReference type="EMBL" id="KNF07108.1"/>
    </source>
</evidence>
<proteinExistence type="predicted"/>
<keyword evidence="1" id="KW-0812">Transmembrane</keyword>
<comment type="caution">
    <text evidence="2">The sequence shown here is derived from an EMBL/GenBank/DDBJ whole genome shotgun (WGS) entry which is preliminary data.</text>
</comment>
<accession>A0A0L0W6F0</accession>
<name>A0A0L0W6F0_GOTPU</name>
<feature type="transmembrane region" description="Helical" evidence="1">
    <location>
        <begin position="31"/>
        <end position="51"/>
    </location>
</feature>
<protein>
    <submittedName>
        <fullName evidence="2">Uncharacterized protein</fullName>
    </submittedName>
</protein>
<evidence type="ECO:0000256" key="1">
    <source>
        <dbReference type="SAM" id="Phobius"/>
    </source>
</evidence>
<dbReference type="AlphaFoldDB" id="A0A0L0W6F0"/>
<sequence length="60" mass="6906">MNNSFLRILRVIIILFLILYSAYVLPGNNNAISFAIIFLALIIFYCTEKIINAIKNKNDK</sequence>
<dbReference type="Proteomes" id="UP000037267">
    <property type="component" value="Unassembled WGS sequence"/>
</dbReference>
<organism evidence="2 3">
    <name type="scientific">Gottschalkia purinilytica</name>
    <name type="common">Clostridium purinilyticum</name>
    <dbReference type="NCBI Taxonomy" id="1503"/>
    <lineage>
        <taxon>Bacteria</taxon>
        <taxon>Bacillati</taxon>
        <taxon>Bacillota</taxon>
        <taxon>Tissierellia</taxon>
        <taxon>Tissierellales</taxon>
        <taxon>Gottschalkiaceae</taxon>
        <taxon>Gottschalkia</taxon>
    </lineage>
</organism>
<keyword evidence="1" id="KW-0472">Membrane</keyword>
<reference evidence="3" key="1">
    <citation type="submission" date="2015-07" db="EMBL/GenBank/DDBJ databases">
        <title>Draft genome sequence of the purine-degrading Gottschalkia purinilyticum DSM 1384 (formerly Clostridium purinilyticum).</title>
        <authorList>
            <person name="Poehlein A."/>
            <person name="Schiel-Bengelsdorf B."/>
            <person name="Bengelsdorf F.R."/>
            <person name="Daniel R."/>
            <person name="Duerre P."/>
        </authorList>
    </citation>
    <scope>NUCLEOTIDE SEQUENCE [LARGE SCALE GENOMIC DNA]</scope>
    <source>
        <strain evidence="3">DSM 1384</strain>
    </source>
</reference>
<keyword evidence="3" id="KW-1185">Reference proteome</keyword>
<feature type="transmembrane region" description="Helical" evidence="1">
    <location>
        <begin position="7"/>
        <end position="25"/>
    </location>
</feature>
<dbReference type="EMBL" id="LGSS01000024">
    <property type="protein sequence ID" value="KNF07108.1"/>
    <property type="molecule type" value="Genomic_DNA"/>
</dbReference>